<dbReference type="PANTHER" id="PTHR32322">
    <property type="entry name" value="INNER MEMBRANE TRANSPORTER"/>
    <property type="match status" value="1"/>
</dbReference>
<feature type="transmembrane region" description="Helical" evidence="6">
    <location>
        <begin position="227"/>
        <end position="246"/>
    </location>
</feature>
<comment type="similarity">
    <text evidence="2">Belongs to the EamA transporter family.</text>
</comment>
<evidence type="ECO:0000259" key="7">
    <source>
        <dbReference type="Pfam" id="PF00892"/>
    </source>
</evidence>
<dbReference type="STRING" id="983920.Y88_2180"/>
<evidence type="ECO:0000256" key="1">
    <source>
        <dbReference type="ARBA" id="ARBA00004141"/>
    </source>
</evidence>
<reference evidence="8 9" key="1">
    <citation type="journal article" date="2012" name="J. Bacteriol.">
        <title>Draft Genome Sequence of Novosphingobium nitrogenifigens Y88T.</title>
        <authorList>
            <person name="Strabala T.J."/>
            <person name="Macdonald L."/>
            <person name="Liu V."/>
            <person name="Smit A.M."/>
        </authorList>
    </citation>
    <scope>NUCLEOTIDE SEQUENCE [LARGE SCALE GENOMIC DNA]</scope>
    <source>
        <strain evidence="8 9">DSM 19370</strain>
    </source>
</reference>
<feature type="domain" description="EamA" evidence="7">
    <location>
        <begin position="16"/>
        <end position="149"/>
    </location>
</feature>
<evidence type="ECO:0000256" key="2">
    <source>
        <dbReference type="ARBA" id="ARBA00007362"/>
    </source>
</evidence>
<dbReference type="GO" id="GO:0016020">
    <property type="term" value="C:membrane"/>
    <property type="evidence" value="ECO:0007669"/>
    <property type="project" value="UniProtKB-SubCell"/>
</dbReference>
<dbReference type="PANTHER" id="PTHR32322:SF2">
    <property type="entry name" value="EAMA DOMAIN-CONTAINING PROTEIN"/>
    <property type="match status" value="1"/>
</dbReference>
<dbReference type="FunCoup" id="F1Z5C8">
    <property type="interactions" value="367"/>
</dbReference>
<dbReference type="InParanoid" id="F1Z5C8"/>
<evidence type="ECO:0000256" key="4">
    <source>
        <dbReference type="ARBA" id="ARBA00022989"/>
    </source>
</evidence>
<dbReference type="EMBL" id="AEWJ01000023">
    <property type="protein sequence ID" value="EGD60306.1"/>
    <property type="molecule type" value="Genomic_DNA"/>
</dbReference>
<feature type="transmembrane region" description="Helical" evidence="6">
    <location>
        <begin position="12"/>
        <end position="31"/>
    </location>
</feature>
<protein>
    <recommendedName>
        <fullName evidence="7">EamA domain-containing protein</fullName>
    </recommendedName>
</protein>
<sequence>MGETGTKGANPAVVTAFALTALVWGSTWLVIKGQIGPVPASWSITWRFAGAAVGMFALGLLRGDIRIGALVPERRVLVQAGLIGLSLFCCNFQFVYRAESHLTSGLVAVVFALLILPNAVFGRLFLGTRVTGGFILGSLIAGAGIVLLMIHEYRAAPAGSDVPLGAAMSVAALLCASVGNLLQAAPVARRIPAAHLLAWAFLIGAIADAAVAFALSGAPVFDPSPAYVGSVAYLAFIGSVLTFPLYNLLLREMGPGPAAYSGVLVPVVAMLLSTLFEGYRWSGLNVAGALLSLAGLVVALKARSPSR</sequence>
<feature type="transmembrane region" description="Helical" evidence="6">
    <location>
        <begin position="258"/>
        <end position="276"/>
    </location>
</feature>
<feature type="transmembrane region" description="Helical" evidence="6">
    <location>
        <begin position="43"/>
        <end position="64"/>
    </location>
</feature>
<organism evidence="8 9">
    <name type="scientific">Novosphingobium nitrogenifigens DSM 19370</name>
    <dbReference type="NCBI Taxonomy" id="983920"/>
    <lineage>
        <taxon>Bacteria</taxon>
        <taxon>Pseudomonadati</taxon>
        <taxon>Pseudomonadota</taxon>
        <taxon>Alphaproteobacteria</taxon>
        <taxon>Sphingomonadales</taxon>
        <taxon>Sphingomonadaceae</taxon>
        <taxon>Novosphingobium</taxon>
    </lineage>
</organism>
<comment type="caution">
    <text evidence="8">The sequence shown here is derived from an EMBL/GenBank/DDBJ whole genome shotgun (WGS) entry which is preliminary data.</text>
</comment>
<dbReference type="HOGENOM" id="CLU_033863_5_3_5"/>
<dbReference type="eggNOG" id="COG0697">
    <property type="taxonomic scope" value="Bacteria"/>
</dbReference>
<feature type="transmembrane region" description="Helical" evidence="6">
    <location>
        <begin position="162"/>
        <end position="182"/>
    </location>
</feature>
<evidence type="ECO:0000313" key="8">
    <source>
        <dbReference type="EMBL" id="EGD60306.1"/>
    </source>
</evidence>
<dbReference type="InterPro" id="IPR000620">
    <property type="entry name" value="EamA_dom"/>
</dbReference>
<keyword evidence="5 6" id="KW-0472">Membrane</keyword>
<name>F1Z5C8_9SPHN</name>
<dbReference type="InterPro" id="IPR037185">
    <property type="entry name" value="EmrE-like"/>
</dbReference>
<evidence type="ECO:0000256" key="6">
    <source>
        <dbReference type="SAM" id="Phobius"/>
    </source>
</evidence>
<accession>F1Z5C8</accession>
<dbReference type="AlphaFoldDB" id="F1Z5C8"/>
<evidence type="ECO:0000256" key="3">
    <source>
        <dbReference type="ARBA" id="ARBA00022692"/>
    </source>
</evidence>
<feature type="domain" description="EamA" evidence="7">
    <location>
        <begin position="165"/>
        <end position="299"/>
    </location>
</feature>
<evidence type="ECO:0000313" key="9">
    <source>
        <dbReference type="Proteomes" id="UP000004728"/>
    </source>
</evidence>
<evidence type="ECO:0000256" key="5">
    <source>
        <dbReference type="ARBA" id="ARBA00023136"/>
    </source>
</evidence>
<dbReference type="InterPro" id="IPR050638">
    <property type="entry name" value="AA-Vitamin_Transporters"/>
</dbReference>
<keyword evidence="4 6" id="KW-1133">Transmembrane helix</keyword>
<feature type="transmembrane region" description="Helical" evidence="6">
    <location>
        <begin position="76"/>
        <end position="96"/>
    </location>
</feature>
<comment type="subcellular location">
    <subcellularLocation>
        <location evidence="1">Membrane</location>
        <topology evidence="1">Multi-pass membrane protein</topology>
    </subcellularLocation>
</comment>
<proteinExistence type="inferred from homology"/>
<keyword evidence="3 6" id="KW-0812">Transmembrane</keyword>
<dbReference type="Pfam" id="PF00892">
    <property type="entry name" value="EamA"/>
    <property type="match status" value="2"/>
</dbReference>
<feature type="transmembrane region" description="Helical" evidence="6">
    <location>
        <begin position="282"/>
        <end position="300"/>
    </location>
</feature>
<dbReference type="Proteomes" id="UP000004728">
    <property type="component" value="Unassembled WGS sequence"/>
</dbReference>
<feature type="transmembrane region" description="Helical" evidence="6">
    <location>
        <begin position="194"/>
        <end position="215"/>
    </location>
</feature>
<dbReference type="OrthoDB" id="2352272at2"/>
<feature type="transmembrane region" description="Helical" evidence="6">
    <location>
        <begin position="133"/>
        <end position="150"/>
    </location>
</feature>
<feature type="transmembrane region" description="Helical" evidence="6">
    <location>
        <begin position="102"/>
        <end position="121"/>
    </location>
</feature>
<dbReference type="SUPFAM" id="SSF103481">
    <property type="entry name" value="Multidrug resistance efflux transporter EmrE"/>
    <property type="match status" value="2"/>
</dbReference>
<keyword evidence="9" id="KW-1185">Reference proteome</keyword>
<gene>
    <name evidence="8" type="ORF">Y88_2180</name>
</gene>